<keyword evidence="2 3" id="KW-0040">ANK repeat</keyword>
<evidence type="ECO:0000313" key="4">
    <source>
        <dbReference type="EMBL" id="RIB25403.1"/>
    </source>
</evidence>
<feature type="repeat" description="ANK" evidence="3">
    <location>
        <begin position="562"/>
        <end position="590"/>
    </location>
</feature>
<evidence type="ECO:0000256" key="3">
    <source>
        <dbReference type="PROSITE-ProRule" id="PRU00023"/>
    </source>
</evidence>
<dbReference type="PROSITE" id="PS50088">
    <property type="entry name" value="ANK_REPEAT"/>
    <property type="match status" value="5"/>
</dbReference>
<dbReference type="Gene3D" id="1.25.40.20">
    <property type="entry name" value="Ankyrin repeat-containing domain"/>
    <property type="match status" value="4"/>
</dbReference>
<name>A0A397VZF1_9GLOM</name>
<feature type="non-terminal residue" evidence="4">
    <location>
        <position position="1"/>
    </location>
</feature>
<evidence type="ECO:0008006" key="6">
    <source>
        <dbReference type="Google" id="ProtNLM"/>
    </source>
</evidence>
<dbReference type="OrthoDB" id="539213at2759"/>
<dbReference type="EMBL" id="QKWP01000176">
    <property type="protein sequence ID" value="RIB25403.1"/>
    <property type="molecule type" value="Genomic_DNA"/>
</dbReference>
<dbReference type="Pfam" id="PF00023">
    <property type="entry name" value="Ank"/>
    <property type="match status" value="2"/>
</dbReference>
<dbReference type="SMART" id="SM00248">
    <property type="entry name" value="ANK"/>
    <property type="match status" value="11"/>
</dbReference>
<gene>
    <name evidence="4" type="ORF">C2G38_2067518</name>
</gene>
<dbReference type="SUPFAM" id="SSF48403">
    <property type="entry name" value="Ankyrin repeat"/>
    <property type="match status" value="2"/>
</dbReference>
<evidence type="ECO:0000313" key="5">
    <source>
        <dbReference type="Proteomes" id="UP000266673"/>
    </source>
</evidence>
<dbReference type="PRINTS" id="PR01415">
    <property type="entry name" value="ANKYRIN"/>
</dbReference>
<dbReference type="InterPro" id="IPR002110">
    <property type="entry name" value="Ankyrin_rpt"/>
</dbReference>
<dbReference type="PROSITE" id="PS50297">
    <property type="entry name" value="ANK_REP_REGION"/>
    <property type="match status" value="4"/>
</dbReference>
<feature type="repeat" description="ANK" evidence="3">
    <location>
        <begin position="685"/>
        <end position="717"/>
    </location>
</feature>
<keyword evidence="1" id="KW-0677">Repeat</keyword>
<evidence type="ECO:0000256" key="1">
    <source>
        <dbReference type="ARBA" id="ARBA00022737"/>
    </source>
</evidence>
<dbReference type="PANTHER" id="PTHR24198">
    <property type="entry name" value="ANKYRIN REPEAT AND PROTEIN KINASE DOMAIN-CONTAINING PROTEIN"/>
    <property type="match status" value="1"/>
</dbReference>
<feature type="repeat" description="ANK" evidence="3">
    <location>
        <begin position="1297"/>
        <end position="1329"/>
    </location>
</feature>
<feature type="repeat" description="ANK" evidence="3">
    <location>
        <begin position="465"/>
        <end position="497"/>
    </location>
</feature>
<organism evidence="4 5">
    <name type="scientific">Gigaspora rosea</name>
    <dbReference type="NCBI Taxonomy" id="44941"/>
    <lineage>
        <taxon>Eukaryota</taxon>
        <taxon>Fungi</taxon>
        <taxon>Fungi incertae sedis</taxon>
        <taxon>Mucoromycota</taxon>
        <taxon>Glomeromycotina</taxon>
        <taxon>Glomeromycetes</taxon>
        <taxon>Diversisporales</taxon>
        <taxon>Gigasporaceae</taxon>
        <taxon>Gigaspora</taxon>
    </lineage>
</organism>
<dbReference type="STRING" id="44941.A0A397VZF1"/>
<evidence type="ECO:0000256" key="2">
    <source>
        <dbReference type="ARBA" id="ARBA00023043"/>
    </source>
</evidence>
<comment type="caution">
    <text evidence="4">The sequence shown here is derived from an EMBL/GenBank/DDBJ whole genome shotgun (WGS) entry which is preliminary data.</text>
</comment>
<keyword evidence="5" id="KW-1185">Reference proteome</keyword>
<feature type="repeat" description="ANK" evidence="3">
    <location>
        <begin position="648"/>
        <end position="670"/>
    </location>
</feature>
<dbReference type="InterPro" id="IPR036770">
    <property type="entry name" value="Ankyrin_rpt-contain_sf"/>
</dbReference>
<proteinExistence type="predicted"/>
<protein>
    <recommendedName>
        <fullName evidence="6">Ankyrin repeat-containing domain protein</fullName>
    </recommendedName>
</protein>
<accession>A0A397VZF1</accession>
<dbReference type="Proteomes" id="UP000266673">
    <property type="component" value="Unassembled WGS sequence"/>
</dbReference>
<sequence>QITDAYLSSFRKNDQVGINLALARGATLHKLFKNSPHDPLLKKSHLNLFSVYKNENIWEAKPRQVASLDGLDWSNIIVSGGSILACLLPLPETLYSSSDIDIHFYGIDEETAKKKMQHIYETVCRNVHFKVICVRGKNCVNIVSKYPYRHIQIVLKIYKTPAELFANVDIASTCVAYDGKDVWVNPRGHQALITQCNLIEIELSSHSYETRLAKYAERGFEIKDRLNPYSFQRPYHRLKGLARLIVLEKLPTPDERNRYIENRGIQSVRPNLQSSYQSRQYARTANLKISKFENNDYEIVSLPYGPSYDADKIRDLIYKKDMKLNSTKNLQPGRPYLHRHPCFFGNMHQIFRDCCGSCPQAQTPDEIKLQEENSQYYSSGELKFIDHHVDPMSPNIHKDLDEWVADAYMTEPRENLCIAAAKGDALWIQKIIQENEKELDLDARDHFAVQELIKSGAKITIKMIDGLGPIHLAAKSGNLDILEELLKKNAQNEKLKEQYLIDKESLVGTNIETESNDSDESLDIINSYELINAVQNIDKEKQDEEEETNYDIIDINAESWNHSFSSLEYAILFGHIEVVKRLIKAGANVNRRIIVKTPDIEYLYSSSKAPKIYYPLGLCLLTRDTQIGLEIASILIKNGAHSSRFDYKYNTILHLAVQTGQLEFVKLLLDIDPKANRILNFLNTQRQSPLTIAVKNGNQKILELLLKYGAHVSICYRDLYNKELFTNYFNENAKYLPSYGRMAPYEYDKIKQPITLSLENGLWRLLIDAGVQINSLYDQSKTLLDQIIELIHNNVNNLPDFMISDVLERQFNVAHIKTIISSEIKKNPIDSYVGFLLLKLIEQLQKLDKTFTDLYVDGAQSKYEFEEDQHTILRKLEELKIKEEYKKPTSDDIYKNIISFRYLSGSSVPESLYEQYTTLFQAVWDNNTELVERMSSDLIIAVKDNNNMTPFMLACYKGYENMAIRILKIAERQYRPKDSNDQAIEIKQSFVNNYDLETCGSGDESEPEPESVHTVTTAFELLQHDNYKLSDKYELLPKNLKKQNRLRGFNGLALAVFMNHVRVIKEVLTWAESYQKVKDDKEDMTDIIVRLIRNTTKTYASLYDTNSNNLMQCAIYIDNVDVVDLLIEYGAGGNSFGMFNIDRDDEIEDILKNLTPMTYIGLDINGRKKKSWISRQDPYIFDQAVDPFLHIAAYYGAIKSIEYFLSTRPIDALQKFSSLHCKNSSIRNLFFRDEEVHKIGRVLFWFYLPKADTPFHWAVKENKPKSIKKLADAYKKFRKDDDDETLEKILNQTSFNGAVTPFLLAVCEDNIECLEALLEVGADPSIADEYEWTALHHAAYQGNLKMLRFLFDMLDYNITQKMLETQSIAYKHTPISIAILEGRKDTFHFLLERTTNTSIVDFAHNNYLHLSEKLETNKEKSGALNNLCRENSSGHIPFDIAANQFLKEIHDEDIFSNEYSMKPKEQRFVLSRLNAYLNKNESRQSISCYSKQEVEKFQPFEVFDLLQKTNESINSQRDLIPFKDAKDMIYECISLLRDPGSYLIDKDIYAIPQINIDIRKFSD</sequence>
<dbReference type="PANTHER" id="PTHR24198:SF165">
    <property type="entry name" value="ANKYRIN REPEAT-CONTAINING PROTEIN-RELATED"/>
    <property type="match status" value="1"/>
</dbReference>
<reference evidence="4 5" key="1">
    <citation type="submission" date="2018-06" db="EMBL/GenBank/DDBJ databases">
        <title>Comparative genomics reveals the genomic features of Rhizophagus irregularis, R. cerebriforme, R. diaphanum and Gigaspora rosea, and their symbiotic lifestyle signature.</title>
        <authorList>
            <person name="Morin E."/>
            <person name="San Clemente H."/>
            <person name="Chen E.C.H."/>
            <person name="De La Providencia I."/>
            <person name="Hainaut M."/>
            <person name="Kuo A."/>
            <person name="Kohler A."/>
            <person name="Murat C."/>
            <person name="Tang N."/>
            <person name="Roy S."/>
            <person name="Loubradou J."/>
            <person name="Henrissat B."/>
            <person name="Grigoriev I.V."/>
            <person name="Corradi N."/>
            <person name="Roux C."/>
            <person name="Martin F.M."/>
        </authorList>
    </citation>
    <scope>NUCLEOTIDE SEQUENCE [LARGE SCALE GENOMIC DNA]</scope>
    <source>
        <strain evidence="4 5">DAOM 194757</strain>
    </source>
</reference>
<dbReference type="Pfam" id="PF12796">
    <property type="entry name" value="Ank_2"/>
    <property type="match status" value="2"/>
</dbReference>
<dbReference type="Pfam" id="PF26128">
    <property type="entry name" value="Gad2"/>
    <property type="match status" value="1"/>
</dbReference>